<evidence type="ECO:0000313" key="2">
    <source>
        <dbReference type="Proteomes" id="UP000474061"/>
    </source>
</evidence>
<gene>
    <name evidence="1" type="ORF">FG476_04085</name>
</gene>
<comment type="caution">
    <text evidence="1">The sequence shown here is derived from an EMBL/GenBank/DDBJ whole genome shotgun (WGS) entry which is preliminary data.</text>
</comment>
<dbReference type="RefSeq" id="WP_162008347.1">
    <property type="nucleotide sequence ID" value="NZ_CP136966.1"/>
</dbReference>
<organism evidence="1 2">
    <name type="scientific">Xylella fastidiosa subsp. multiplex</name>
    <dbReference type="NCBI Taxonomy" id="644357"/>
    <lineage>
        <taxon>Bacteria</taxon>
        <taxon>Pseudomonadati</taxon>
        <taxon>Pseudomonadota</taxon>
        <taxon>Gammaproteobacteria</taxon>
        <taxon>Lysobacterales</taxon>
        <taxon>Lysobacteraceae</taxon>
        <taxon>Xylella</taxon>
    </lineage>
</organism>
<protein>
    <submittedName>
        <fullName evidence="1">Uncharacterized protein</fullName>
    </submittedName>
</protein>
<evidence type="ECO:0000313" key="1">
    <source>
        <dbReference type="EMBL" id="MRU23278.1"/>
    </source>
</evidence>
<name>A0A9Q4QSS3_XYLFS</name>
<reference evidence="1" key="1">
    <citation type="submission" date="2019-05" db="EMBL/GenBank/DDBJ databases">
        <authorList>
            <person name="Castillo A."/>
            <person name="Giampetruzzi A."/>
            <person name="Landa B."/>
            <person name="Saponari M."/>
            <person name="Almeida R.P.P."/>
            <person name="Moralejo E."/>
            <person name="Marco-Noales E."/>
            <person name="Velasco-Amo M.P."/>
            <person name="Roman-Ecija M."/>
            <person name="Navarro I."/>
            <person name="Monterde A."/>
            <person name="Barbe S."/>
        </authorList>
    </citation>
    <scope>NUCLEOTIDE SEQUENCE</scope>
    <source>
        <strain evidence="1">XYL1981</strain>
    </source>
</reference>
<dbReference type="AlphaFoldDB" id="A0A9Q4QSS3"/>
<dbReference type="EMBL" id="VDCJ01000335">
    <property type="protein sequence ID" value="MRU23278.1"/>
    <property type="molecule type" value="Genomic_DNA"/>
</dbReference>
<sequence>MANPLEIYEYIKKGGDTGRLRAINRLAGQTLTAPDSAQRDVSMRALNGVDPMAGYTVQQQLQQDAQATQDRQQKAAAGLASAWLSTANAPPEQRQHFYDTFISPQSRAVGLQLPDQYDPVSLDQTAKAHLAMLQRGPSAQPYTLAPGARRYDSNNALVAEAPLQEKPQYDAARGGFVKMAPDGTPIFTPVPGIEPKPDTSQMITPYQQAQLGLSRERLALESENRRDVAATKQAALDMRNNQVHQAAMARYNEAVGSAQSLSDAIDKLQTSKGYEQLGTLIGGGLSKLPYTRATDAQAQLDNIAGQVALTTMDRLKALSPQGASGFGALSEKELELLKSSIATLKPGISHDELNASLRTIKKMADKAASMAPPQIGVSAPAKTPASTATSTAGAKYRHVWGD</sequence>
<reference evidence="1" key="2">
    <citation type="journal article" date="2020" name="Appl. Environ. Microbiol.">
        <title>Multiple intercontinental introductions associated with the emergence of a plant pathogen in Europe.</title>
        <authorList>
            <person name="Landa B.B."/>
            <person name="Castillo A.I."/>
            <person name="Giampetruzzi A."/>
            <person name="Kahn A."/>
            <person name="Roman-Ecija M."/>
            <person name="Velasco-Amo M.P."/>
            <person name="Navas-Cortes J.A."/>
            <person name="Marco-Noales E."/>
            <person name="Barbe S."/>
            <person name="Moralejo E."/>
            <person name="Coletta-Filho H.D."/>
            <person name="Saldarelli P."/>
            <person name="Saponari M."/>
            <person name="Almeida R.P.P."/>
        </authorList>
    </citation>
    <scope>NUCLEOTIDE SEQUENCE</scope>
    <source>
        <strain evidence="1">XYL1981</strain>
    </source>
</reference>
<dbReference type="Proteomes" id="UP000474061">
    <property type="component" value="Unassembled WGS sequence"/>
</dbReference>
<proteinExistence type="predicted"/>
<accession>A0A9Q4QSS3</accession>